<dbReference type="InterPro" id="IPR007312">
    <property type="entry name" value="Phosphoesterase"/>
</dbReference>
<dbReference type="Gene3D" id="3.40.720.10">
    <property type="entry name" value="Alkaline Phosphatase, subunit A"/>
    <property type="match status" value="1"/>
</dbReference>
<dbReference type="Proteomes" id="UP000444318">
    <property type="component" value="Unassembled WGS sequence"/>
</dbReference>
<dbReference type="GO" id="GO:0009395">
    <property type="term" value="P:phospholipid catabolic process"/>
    <property type="evidence" value="ECO:0007669"/>
    <property type="project" value="TreeGrafter"/>
</dbReference>
<feature type="chain" id="PRO_5032604437" evidence="2">
    <location>
        <begin position="25"/>
        <end position="717"/>
    </location>
</feature>
<comment type="caution">
    <text evidence="3">The sequence shown here is derived from an EMBL/GenBank/DDBJ whole genome shotgun (WGS) entry which is preliminary data.</text>
</comment>
<accession>A0A843SF73</accession>
<dbReference type="EMBL" id="WHUF01000003">
    <property type="protein sequence ID" value="MQA20800.1"/>
    <property type="molecule type" value="Genomic_DNA"/>
</dbReference>
<evidence type="ECO:0000313" key="3">
    <source>
        <dbReference type="EMBL" id="MQA20800.1"/>
    </source>
</evidence>
<dbReference type="InterPro" id="IPR017850">
    <property type="entry name" value="Alkaline_phosphatase_core_sf"/>
</dbReference>
<organism evidence="3 4">
    <name type="scientific">Rugamonas rivuli</name>
    <dbReference type="NCBI Taxonomy" id="2743358"/>
    <lineage>
        <taxon>Bacteria</taxon>
        <taxon>Pseudomonadati</taxon>
        <taxon>Pseudomonadota</taxon>
        <taxon>Betaproteobacteria</taxon>
        <taxon>Burkholderiales</taxon>
        <taxon>Oxalobacteraceae</taxon>
        <taxon>Telluria group</taxon>
        <taxon>Rugamonas</taxon>
    </lineage>
</organism>
<dbReference type="PANTHER" id="PTHR31956:SF8">
    <property type="entry name" value="ACID PHOSPHATASE PHOA (AFU_ORTHOLOGUE AFUA_1G03570)"/>
    <property type="match status" value="1"/>
</dbReference>
<dbReference type="GO" id="GO:0016788">
    <property type="term" value="F:hydrolase activity, acting on ester bonds"/>
    <property type="evidence" value="ECO:0007669"/>
    <property type="project" value="InterPro"/>
</dbReference>
<proteinExistence type="predicted"/>
<dbReference type="AlphaFoldDB" id="A0A843SF73"/>
<gene>
    <name evidence="3" type="ORF">GEV01_14855</name>
</gene>
<evidence type="ECO:0000313" key="4">
    <source>
        <dbReference type="Proteomes" id="UP000444318"/>
    </source>
</evidence>
<dbReference type="RefSeq" id="WP_152805506.1">
    <property type="nucleotide sequence ID" value="NZ_WHUF01000003.1"/>
</dbReference>
<keyword evidence="1" id="KW-0378">Hydrolase</keyword>
<reference evidence="3 4" key="1">
    <citation type="submission" date="2019-10" db="EMBL/GenBank/DDBJ databases">
        <title>Two novel species isolated from a subtropical stream in China.</title>
        <authorList>
            <person name="Lu H."/>
        </authorList>
    </citation>
    <scope>NUCLEOTIDE SEQUENCE [LARGE SCALE GENOMIC DNA]</scope>
    <source>
        <strain evidence="3 4">FT103W</strain>
    </source>
</reference>
<evidence type="ECO:0000256" key="1">
    <source>
        <dbReference type="ARBA" id="ARBA00022801"/>
    </source>
</evidence>
<evidence type="ECO:0000256" key="2">
    <source>
        <dbReference type="SAM" id="SignalP"/>
    </source>
</evidence>
<feature type="signal peptide" evidence="2">
    <location>
        <begin position="1"/>
        <end position="24"/>
    </location>
</feature>
<keyword evidence="2" id="KW-0732">Signal</keyword>
<keyword evidence="4" id="KW-1185">Reference proteome</keyword>
<name>A0A843SF73_9BURK</name>
<dbReference type="PANTHER" id="PTHR31956">
    <property type="entry name" value="NON-SPECIFIC PHOSPHOLIPASE C4-RELATED"/>
    <property type="match status" value="1"/>
</dbReference>
<sequence>MLKTTLISSAVAGAVLALSVPAHAATAPVTVRGVVSGTWFTPPVIANSPAASAASSTVASVFQSVKVCIDANDNGVCDTGEASTLTKADGSFLLATRTPGALVAEVSATSLNGGHPAGQRMVLRAAADQVSAALINPLVPAKVAISPLTTEVVRMMEEDRISFESAKNNLAIRLNVSSDTVLADMTAAGADLLKESVILSNRFAFAAKMVDRRDVSPAALAADPGATGPAITMKEAHQAAMNLEGIPRYDHVFMIVLENKATSSIKNSVYAPRINAYLNAGNQFTSYYATGNPSEPNRLAIAAGDDFGITDDSAFNCYPSGTAAANAIEDLPLPPGVNACNNNTNHNIKSRPNLFNALTSKGMSWRVYSESKNPGGDWRKDGTADATITAPDYLYTANDPVGAIGTPGLNVRLAGALYAAKHNGSVFFQNVRSSPEFLKNNRTLGGGQWDAALAAVAPAGWNVDQFGDDLQSGDVGQINILEPDQCDDMHGVTLVGTLPGSATTKPASDCSGSPLIYRGDKYTDYLIKKIQASPLWNNPQKRVAIVMMFDEGTATSGFNSCCGWNTSGTPVALGPLVRNADGSVSVESITNYKQGNKGHGTSIFGVLNNQPGAPKGVVDSDAYSHISLVRTLQDMFQLADPADDWSYMNRSKYSQKFIAANILNLPEYAGSADAHFDAVRPMNHTYVIPAGYVQKNGYPTIKQVGPDADQRNGWALK</sequence>
<protein>
    <submittedName>
        <fullName evidence="3">Phosphoesterase</fullName>
    </submittedName>
</protein>
<dbReference type="Pfam" id="PF04185">
    <property type="entry name" value="Phosphoesterase"/>
    <property type="match status" value="1"/>
</dbReference>